<dbReference type="KEGG" id="sus:Acid_6980"/>
<keyword evidence="9 12" id="KW-0456">Lyase</keyword>
<evidence type="ECO:0000256" key="14">
    <source>
        <dbReference type="PIRSR" id="PIRSR001365-1"/>
    </source>
</evidence>
<dbReference type="STRING" id="234267.Acid_6980"/>
<feature type="site" description="Part of a proton relay during catalysis" evidence="12">
    <location>
        <position position="44"/>
    </location>
</feature>
<keyword evidence="7 12" id="KW-0220">Diaminopimelate biosynthesis</keyword>
<comment type="catalytic activity">
    <reaction evidence="11 12">
        <text>L-aspartate 4-semialdehyde + pyruvate = (2S,4S)-4-hydroxy-2,3,4,5-tetrahydrodipicolinate + H2O + H(+)</text>
        <dbReference type="Rhea" id="RHEA:34171"/>
        <dbReference type="ChEBI" id="CHEBI:15361"/>
        <dbReference type="ChEBI" id="CHEBI:15377"/>
        <dbReference type="ChEBI" id="CHEBI:15378"/>
        <dbReference type="ChEBI" id="CHEBI:67139"/>
        <dbReference type="ChEBI" id="CHEBI:537519"/>
        <dbReference type="EC" id="4.3.3.7"/>
    </reaction>
</comment>
<evidence type="ECO:0000256" key="1">
    <source>
        <dbReference type="ARBA" id="ARBA00003294"/>
    </source>
</evidence>
<dbReference type="PANTHER" id="PTHR12128">
    <property type="entry name" value="DIHYDRODIPICOLINATE SYNTHASE"/>
    <property type="match status" value="1"/>
</dbReference>
<reference evidence="16" key="1">
    <citation type="submission" date="2006-10" db="EMBL/GenBank/DDBJ databases">
        <title>Complete sequence of Solibacter usitatus Ellin6076.</title>
        <authorList>
            <consortium name="US DOE Joint Genome Institute"/>
            <person name="Copeland A."/>
            <person name="Lucas S."/>
            <person name="Lapidus A."/>
            <person name="Barry K."/>
            <person name="Detter J.C."/>
            <person name="Glavina del Rio T."/>
            <person name="Hammon N."/>
            <person name="Israni S."/>
            <person name="Dalin E."/>
            <person name="Tice H."/>
            <person name="Pitluck S."/>
            <person name="Thompson L.S."/>
            <person name="Brettin T."/>
            <person name="Bruce D."/>
            <person name="Han C."/>
            <person name="Tapia R."/>
            <person name="Gilna P."/>
            <person name="Schmutz J."/>
            <person name="Larimer F."/>
            <person name="Land M."/>
            <person name="Hauser L."/>
            <person name="Kyrpides N."/>
            <person name="Mikhailova N."/>
            <person name="Janssen P.H."/>
            <person name="Kuske C.R."/>
            <person name="Richardson P."/>
        </authorList>
    </citation>
    <scope>NUCLEOTIDE SEQUENCE</scope>
    <source>
        <strain evidence="16">Ellin6076</strain>
    </source>
</reference>
<dbReference type="EC" id="4.3.3.7" evidence="4 12"/>
<dbReference type="InParanoid" id="Q01R27"/>
<dbReference type="FunCoup" id="Q01R27">
    <property type="interactions" value="547"/>
</dbReference>
<dbReference type="eggNOG" id="COG0329">
    <property type="taxonomic scope" value="Bacteria"/>
</dbReference>
<dbReference type="SUPFAM" id="SSF51569">
    <property type="entry name" value="Aldolase"/>
    <property type="match status" value="1"/>
</dbReference>
<name>Q01R27_SOLUE</name>
<dbReference type="CDD" id="cd00950">
    <property type="entry name" value="DHDPS"/>
    <property type="match status" value="1"/>
</dbReference>
<evidence type="ECO:0000256" key="7">
    <source>
        <dbReference type="ARBA" id="ARBA00022915"/>
    </source>
</evidence>
<dbReference type="InterPro" id="IPR005263">
    <property type="entry name" value="DapA"/>
</dbReference>
<dbReference type="GO" id="GO:0019877">
    <property type="term" value="P:diaminopimelate biosynthetic process"/>
    <property type="evidence" value="ECO:0007669"/>
    <property type="project" value="UniProtKB-UniRule"/>
</dbReference>
<evidence type="ECO:0000256" key="10">
    <source>
        <dbReference type="ARBA" id="ARBA00023270"/>
    </source>
</evidence>
<dbReference type="EMBL" id="CP000473">
    <property type="protein sequence ID" value="ABJ87893.1"/>
    <property type="molecule type" value="Genomic_DNA"/>
</dbReference>
<proteinExistence type="inferred from homology"/>
<comment type="similarity">
    <text evidence="3 12 13">Belongs to the DapA family.</text>
</comment>
<feature type="binding site" evidence="12 15">
    <location>
        <position position="45"/>
    </location>
    <ligand>
        <name>pyruvate</name>
        <dbReference type="ChEBI" id="CHEBI:15361"/>
    </ligand>
</feature>
<dbReference type="PANTHER" id="PTHR12128:SF66">
    <property type="entry name" value="4-HYDROXY-2-OXOGLUTARATE ALDOLASE, MITOCHONDRIAL"/>
    <property type="match status" value="1"/>
</dbReference>
<evidence type="ECO:0000256" key="12">
    <source>
        <dbReference type="HAMAP-Rule" id="MF_00418"/>
    </source>
</evidence>
<evidence type="ECO:0000256" key="15">
    <source>
        <dbReference type="PIRSR" id="PIRSR001365-2"/>
    </source>
</evidence>
<keyword evidence="10 12" id="KW-0704">Schiff base</keyword>
<evidence type="ECO:0000256" key="13">
    <source>
        <dbReference type="PIRNR" id="PIRNR001365"/>
    </source>
</evidence>
<dbReference type="UniPathway" id="UPA00034">
    <property type="reaction ID" value="UER00017"/>
</dbReference>
<keyword evidence="8 12" id="KW-0457">Lysine biosynthesis</keyword>
<protein>
    <recommendedName>
        <fullName evidence="4 12">4-hydroxy-tetrahydrodipicolinate synthase</fullName>
        <shortName evidence="12">HTPA synthase</shortName>
        <ecNumber evidence="4 12">4.3.3.7</ecNumber>
    </recommendedName>
</protein>
<dbReference type="GO" id="GO:0005829">
    <property type="term" value="C:cytosol"/>
    <property type="evidence" value="ECO:0007669"/>
    <property type="project" value="TreeGrafter"/>
</dbReference>
<dbReference type="GO" id="GO:0009089">
    <property type="term" value="P:lysine biosynthetic process via diaminopimelate"/>
    <property type="evidence" value="ECO:0007669"/>
    <property type="project" value="UniProtKB-UniRule"/>
</dbReference>
<accession>Q01R27</accession>
<dbReference type="GO" id="GO:0008840">
    <property type="term" value="F:4-hydroxy-tetrahydrodipicolinate synthase activity"/>
    <property type="evidence" value="ECO:0007669"/>
    <property type="project" value="UniProtKB-UniRule"/>
</dbReference>
<comment type="subcellular location">
    <subcellularLocation>
        <location evidence="12">Cytoplasm</location>
    </subcellularLocation>
</comment>
<feature type="active site" description="Proton donor/acceptor" evidence="12 14">
    <location>
        <position position="133"/>
    </location>
</feature>
<feature type="site" description="Part of a proton relay during catalysis" evidence="12">
    <location>
        <position position="107"/>
    </location>
</feature>
<organism evidence="16">
    <name type="scientific">Solibacter usitatus (strain Ellin6076)</name>
    <dbReference type="NCBI Taxonomy" id="234267"/>
    <lineage>
        <taxon>Bacteria</taxon>
        <taxon>Pseudomonadati</taxon>
        <taxon>Acidobacteriota</taxon>
        <taxon>Terriglobia</taxon>
        <taxon>Bryobacterales</taxon>
        <taxon>Solibacteraceae</taxon>
        <taxon>Candidatus Solibacter</taxon>
    </lineage>
</organism>
<evidence type="ECO:0000256" key="9">
    <source>
        <dbReference type="ARBA" id="ARBA00023239"/>
    </source>
</evidence>
<dbReference type="PRINTS" id="PR00146">
    <property type="entry name" value="DHPICSNTHASE"/>
</dbReference>
<feature type="binding site" evidence="12 15">
    <location>
        <position position="203"/>
    </location>
    <ligand>
        <name>pyruvate</name>
        <dbReference type="ChEBI" id="CHEBI:15361"/>
    </ligand>
</feature>
<evidence type="ECO:0000256" key="11">
    <source>
        <dbReference type="ARBA" id="ARBA00047836"/>
    </source>
</evidence>
<evidence type="ECO:0000256" key="6">
    <source>
        <dbReference type="ARBA" id="ARBA00022605"/>
    </source>
</evidence>
<dbReference type="OrthoDB" id="9782828at2"/>
<dbReference type="HAMAP" id="MF_00418">
    <property type="entry name" value="DapA"/>
    <property type="match status" value="1"/>
</dbReference>
<feature type="active site" description="Schiff-base intermediate with substrate" evidence="12 14">
    <location>
        <position position="161"/>
    </location>
</feature>
<comment type="pathway">
    <text evidence="2 12">Amino-acid biosynthesis; L-lysine biosynthesis via DAP pathway; (S)-tetrahydrodipicolinate from L-aspartate: step 3/4.</text>
</comment>
<evidence type="ECO:0000256" key="4">
    <source>
        <dbReference type="ARBA" id="ARBA00012086"/>
    </source>
</evidence>
<comment type="function">
    <text evidence="1 12">Catalyzes the condensation of (S)-aspartate-beta-semialdehyde [(S)-ASA] and pyruvate to 4-hydroxy-tetrahydrodipicolinate (HTPA).</text>
</comment>
<dbReference type="Pfam" id="PF00701">
    <property type="entry name" value="DHDPS"/>
    <property type="match status" value="1"/>
</dbReference>
<keyword evidence="6 12" id="KW-0028">Amino-acid biosynthesis</keyword>
<dbReference type="InterPro" id="IPR002220">
    <property type="entry name" value="DapA-like"/>
</dbReference>
<dbReference type="HOGENOM" id="CLU_049343_7_1_0"/>
<dbReference type="AlphaFoldDB" id="Q01R27"/>
<gene>
    <name evidence="12" type="primary">dapA</name>
    <name evidence="16" type="ordered locus">Acid_6980</name>
</gene>
<dbReference type="Gene3D" id="3.20.20.70">
    <property type="entry name" value="Aldolase class I"/>
    <property type="match status" value="1"/>
</dbReference>
<sequence>MFTGCGTALVTPFRRDLSLDEATLRGLVRRQIEAGINFLVPCGTTGESPTLSRAEHLRVVEITLEEAKGKVPVLAGAGGYNTHEVIELARELESMGADGILSVTPYYNKPTQEGLYQHYCAIADGTRLPIVVYSVQGRTGVNVEPGTLARLAKIGNIVAVKEASGNIGQMATILNEVPGDFIVLSGDDAITIPLAALGGRGIISVASNEIPAEMTQIAQACLRGDFAAARAIQAKFLPLMNVNFVESNPIPVKAAMALMGLLEPVWRLPMVPPTPASLAKIENVLESVGLLVHHAS</sequence>
<comment type="caution">
    <text evidence="12">Was originally thought to be a dihydrodipicolinate synthase (DHDPS), catalyzing the condensation of (S)-aspartate-beta-semialdehyde [(S)-ASA] and pyruvate to dihydrodipicolinate (DHDP). However, it was shown in E.coli that the product of the enzymatic reaction is not dihydrodipicolinate but in fact (4S)-4-hydroxy-2,3,4,5-tetrahydro-(2S)-dipicolinic acid (HTPA), and that the consecutive dehydration reaction leading to DHDP is not spontaneous but catalyzed by DapB.</text>
</comment>
<keyword evidence="5 12" id="KW-0963">Cytoplasm</keyword>
<dbReference type="NCBIfam" id="TIGR00674">
    <property type="entry name" value="dapA"/>
    <property type="match status" value="1"/>
</dbReference>
<dbReference type="PIRSF" id="PIRSF001365">
    <property type="entry name" value="DHDPS"/>
    <property type="match status" value="1"/>
</dbReference>
<evidence type="ECO:0000256" key="2">
    <source>
        <dbReference type="ARBA" id="ARBA00005120"/>
    </source>
</evidence>
<evidence type="ECO:0000256" key="8">
    <source>
        <dbReference type="ARBA" id="ARBA00023154"/>
    </source>
</evidence>
<evidence type="ECO:0000313" key="16">
    <source>
        <dbReference type="EMBL" id="ABJ87893.1"/>
    </source>
</evidence>
<dbReference type="SMART" id="SM01130">
    <property type="entry name" value="DHDPS"/>
    <property type="match status" value="1"/>
</dbReference>
<evidence type="ECO:0000256" key="5">
    <source>
        <dbReference type="ARBA" id="ARBA00022490"/>
    </source>
</evidence>
<evidence type="ECO:0000256" key="3">
    <source>
        <dbReference type="ARBA" id="ARBA00007592"/>
    </source>
</evidence>
<dbReference type="InterPro" id="IPR013785">
    <property type="entry name" value="Aldolase_TIM"/>
</dbReference>
<comment type="subunit">
    <text evidence="12">Homotetramer; dimer of dimers.</text>
</comment>